<dbReference type="HOGENOM" id="CLU_3231340_0_0_9"/>
<proteinExistence type="predicted"/>
<dbReference type="EMBL" id="CP002582">
    <property type="protein sequence ID" value="ADZ83717.1"/>
    <property type="molecule type" value="Genomic_DNA"/>
</dbReference>
<keyword evidence="1" id="KW-0812">Transmembrane</keyword>
<accession>F2JPQ7</accession>
<evidence type="ECO:0000313" key="2">
    <source>
        <dbReference type="EMBL" id="ADZ83717.1"/>
    </source>
</evidence>
<dbReference type="Proteomes" id="UP000008467">
    <property type="component" value="Chromosome"/>
</dbReference>
<reference evidence="2 3" key="1">
    <citation type="journal article" date="2011" name="J. Bacteriol.">
        <title>Complete genome sequence of the cellulose-degrading bacterium Cellulosilyticum lentocellum.</title>
        <authorList>
            <consortium name="US DOE Joint Genome Institute"/>
            <person name="Miller D.A."/>
            <person name="Suen G."/>
            <person name="Bruce D."/>
            <person name="Copeland A."/>
            <person name="Cheng J.F."/>
            <person name="Detter C."/>
            <person name="Goodwin L.A."/>
            <person name="Han C.S."/>
            <person name="Hauser L.J."/>
            <person name="Land M.L."/>
            <person name="Lapidus A."/>
            <person name="Lucas S."/>
            <person name="Meincke L."/>
            <person name="Pitluck S."/>
            <person name="Tapia R."/>
            <person name="Teshima H."/>
            <person name="Woyke T."/>
            <person name="Fox B.G."/>
            <person name="Angert E.R."/>
            <person name="Currie C.R."/>
        </authorList>
    </citation>
    <scope>NUCLEOTIDE SEQUENCE [LARGE SCALE GENOMIC DNA]</scope>
    <source>
        <strain evidence="3">ATCC 49066 / DSM 5427 / NCIMB 11756 / RHM5</strain>
    </source>
</reference>
<keyword evidence="3" id="KW-1185">Reference proteome</keyword>
<dbReference type="KEGG" id="cle:Clole_2002"/>
<protein>
    <submittedName>
        <fullName evidence="2">Uncharacterized protein</fullName>
    </submittedName>
</protein>
<keyword evidence="1" id="KW-1133">Transmembrane helix</keyword>
<sequence>MFESVVVPMGIYALGFVISLGIAILINGLLKITQLVSVEEEKH</sequence>
<keyword evidence="1" id="KW-0472">Membrane</keyword>
<evidence type="ECO:0000256" key="1">
    <source>
        <dbReference type="SAM" id="Phobius"/>
    </source>
</evidence>
<name>F2JPQ7_CELLD</name>
<dbReference type="STRING" id="642492.Clole_2002"/>
<organism evidence="2 3">
    <name type="scientific">Cellulosilyticum lentocellum (strain ATCC 49066 / DSM 5427 / NCIMB 11756 / RHM5)</name>
    <name type="common">Clostridium lentocellum</name>
    <dbReference type="NCBI Taxonomy" id="642492"/>
    <lineage>
        <taxon>Bacteria</taxon>
        <taxon>Bacillati</taxon>
        <taxon>Bacillota</taxon>
        <taxon>Clostridia</taxon>
        <taxon>Lachnospirales</taxon>
        <taxon>Cellulosilyticaceae</taxon>
        <taxon>Cellulosilyticum</taxon>
    </lineage>
</organism>
<dbReference type="AlphaFoldDB" id="F2JPQ7"/>
<dbReference type="RefSeq" id="WP_013657011.1">
    <property type="nucleotide sequence ID" value="NC_015275.1"/>
</dbReference>
<feature type="transmembrane region" description="Helical" evidence="1">
    <location>
        <begin position="6"/>
        <end position="30"/>
    </location>
</feature>
<evidence type="ECO:0000313" key="3">
    <source>
        <dbReference type="Proteomes" id="UP000008467"/>
    </source>
</evidence>
<gene>
    <name evidence="2" type="ordered locus">Clole_2002</name>
</gene>